<feature type="transmembrane region" description="Helical" evidence="2">
    <location>
        <begin position="403"/>
        <end position="425"/>
    </location>
</feature>
<evidence type="ECO:0000313" key="4">
    <source>
        <dbReference type="Proteomes" id="UP001597453"/>
    </source>
</evidence>
<gene>
    <name evidence="3" type="ORF">ACFSUQ_02235</name>
</gene>
<feature type="compositionally biased region" description="Low complexity" evidence="1">
    <location>
        <begin position="352"/>
        <end position="363"/>
    </location>
</feature>
<dbReference type="EMBL" id="JBHUNF010000001">
    <property type="protein sequence ID" value="MFD2674119.1"/>
    <property type="molecule type" value="Genomic_DNA"/>
</dbReference>
<feature type="compositionally biased region" description="Low complexity" evidence="1">
    <location>
        <begin position="94"/>
        <end position="166"/>
    </location>
</feature>
<feature type="compositionally biased region" description="Low complexity" evidence="1">
    <location>
        <begin position="255"/>
        <end position="274"/>
    </location>
</feature>
<dbReference type="Proteomes" id="UP001597453">
    <property type="component" value="Unassembled WGS sequence"/>
</dbReference>
<feature type="compositionally biased region" description="Low complexity" evidence="1">
    <location>
        <begin position="10"/>
        <end position="24"/>
    </location>
</feature>
<dbReference type="RefSeq" id="WP_066058799.1">
    <property type="nucleotide sequence ID" value="NZ_JBHUNF010000001.1"/>
</dbReference>
<evidence type="ECO:0000256" key="1">
    <source>
        <dbReference type="SAM" id="MobiDB-lite"/>
    </source>
</evidence>
<keyword evidence="2" id="KW-0472">Membrane</keyword>
<protein>
    <submittedName>
        <fullName evidence="3">Uncharacterized protein</fullName>
    </submittedName>
</protein>
<accession>A0ABW5RH11</accession>
<feature type="compositionally biased region" description="Low complexity" evidence="1">
    <location>
        <begin position="223"/>
        <end position="238"/>
    </location>
</feature>
<sequence>MTWNEGGNTWGPQGQQQNSQNGWPTPFGRQHADNQDQSEAAATQGEPPSVPQQDAMPQAPSFGNGSTPEASPFAPTNNDNNSMPSAPSFGTGSQPGFNQPQPGQPEQPQQFQGAQPQWGQQPQWKQPQWNQPPQGQQPGQAPFDQSQFGQPQFGQEQVGQPGQQMPPVSPQWGQPAASEPTQAFPQADMPQQTDAAEQPEQSETQPPAQPEQNAWGAPQAEVAASDDATGDSADSDAAGELKDQTEGTNDRDETASGAETAAAAGAAASWSTAGNWTNDAPATDAQPTQAFGSGDLAATAAYPAGGFDHATQQDMQATQAYQPDSSWPQQASEFADGTGHEPELITPLGAEQVGPVGPAGQQPFPAPGGPHDPNGLQDPNGPQGPQDTNNDGKKQPWHKRKAVMIPLVAVILLGIAAAIGIPWFLHQQNVDKGDKLAAQFQTDLQEYEDIWTAENIDSVNAADVANLVRSSGATFYNFGKSGLASLQDTCAIMPDVRERYNTLAESKAPDLPAEDGADASEAYRQAQKDAKKLEEQRKNAEEFLTASEKSVKMQEEFCANYDVYTDALGDFTNDLKTTMPDAMTLKKGDEVKIEGTNLFYTCDSDSGCPNLYAKDTREKYAKAHEATYVDYAKKMAKNYKESCFMSDFQAACDAAADAYQKAADANQKVVDLLMNNEPTTEAGKPLYPDLQKLMEEAIAAEEAADKALLDKWKEVEPGVGTEMAMTGVSLAAYMDEARDAALAAADKVK</sequence>
<keyword evidence="2" id="KW-0812">Transmembrane</keyword>
<proteinExistence type="predicted"/>
<organism evidence="3 4">
    <name type="scientific">Gulosibacter bifidus</name>
    <dbReference type="NCBI Taxonomy" id="272239"/>
    <lineage>
        <taxon>Bacteria</taxon>
        <taxon>Bacillati</taxon>
        <taxon>Actinomycetota</taxon>
        <taxon>Actinomycetes</taxon>
        <taxon>Micrococcales</taxon>
        <taxon>Microbacteriaceae</taxon>
        <taxon>Gulosibacter</taxon>
    </lineage>
</organism>
<feature type="compositionally biased region" description="Polar residues" evidence="1">
    <location>
        <begin position="310"/>
        <end position="332"/>
    </location>
</feature>
<feature type="compositionally biased region" description="Polar residues" evidence="1">
    <location>
        <begin position="179"/>
        <end position="212"/>
    </location>
</feature>
<feature type="compositionally biased region" description="Basic and acidic residues" evidence="1">
    <location>
        <begin position="239"/>
        <end position="254"/>
    </location>
</feature>
<feature type="compositionally biased region" description="Basic and acidic residues" evidence="1">
    <location>
        <begin position="526"/>
        <end position="535"/>
    </location>
</feature>
<feature type="region of interest" description="Disordered" evidence="1">
    <location>
        <begin position="505"/>
        <end position="535"/>
    </location>
</feature>
<reference evidence="4" key="1">
    <citation type="journal article" date="2019" name="Int. J. Syst. Evol. Microbiol.">
        <title>The Global Catalogue of Microorganisms (GCM) 10K type strain sequencing project: providing services to taxonomists for standard genome sequencing and annotation.</title>
        <authorList>
            <consortium name="The Broad Institute Genomics Platform"/>
            <consortium name="The Broad Institute Genome Sequencing Center for Infectious Disease"/>
            <person name="Wu L."/>
            <person name="Ma J."/>
        </authorList>
    </citation>
    <scope>NUCLEOTIDE SEQUENCE [LARGE SCALE GENOMIC DNA]</scope>
    <source>
        <strain evidence="4">TISTR 1511</strain>
    </source>
</reference>
<keyword evidence="2" id="KW-1133">Transmembrane helix</keyword>
<feature type="region of interest" description="Disordered" evidence="1">
    <location>
        <begin position="1"/>
        <end position="397"/>
    </location>
</feature>
<feature type="compositionally biased region" description="Polar residues" evidence="1">
    <location>
        <begin position="61"/>
        <end position="92"/>
    </location>
</feature>
<evidence type="ECO:0000313" key="3">
    <source>
        <dbReference type="EMBL" id="MFD2674119.1"/>
    </source>
</evidence>
<feature type="compositionally biased region" description="Polar residues" evidence="1">
    <location>
        <begin position="275"/>
        <end position="291"/>
    </location>
</feature>
<keyword evidence="4" id="KW-1185">Reference proteome</keyword>
<evidence type="ECO:0000256" key="2">
    <source>
        <dbReference type="SAM" id="Phobius"/>
    </source>
</evidence>
<name>A0ABW5RH11_9MICO</name>
<comment type="caution">
    <text evidence="3">The sequence shown here is derived from an EMBL/GenBank/DDBJ whole genome shotgun (WGS) entry which is preliminary data.</text>
</comment>